<dbReference type="InterPro" id="IPR011992">
    <property type="entry name" value="EF-hand-dom_pair"/>
</dbReference>
<dbReference type="Pfam" id="PF14443">
    <property type="entry name" value="DBC1"/>
    <property type="match status" value="1"/>
</dbReference>
<feature type="compositionally biased region" description="Basic and acidic residues" evidence="3">
    <location>
        <begin position="483"/>
        <end position="524"/>
    </location>
</feature>
<proteinExistence type="predicted"/>
<dbReference type="GO" id="GO:0006355">
    <property type="term" value="P:regulation of DNA-templated transcription"/>
    <property type="evidence" value="ECO:0007669"/>
    <property type="project" value="InterPro"/>
</dbReference>
<dbReference type="SMART" id="SM01122">
    <property type="entry name" value="DBC1"/>
    <property type="match status" value="1"/>
</dbReference>
<dbReference type="EMBL" id="GBRD01016976">
    <property type="protein sequence ID" value="JAG48851.1"/>
    <property type="molecule type" value="Transcribed_RNA"/>
</dbReference>
<dbReference type="InterPro" id="IPR036361">
    <property type="entry name" value="SAP_dom_sf"/>
</dbReference>
<evidence type="ECO:0000256" key="2">
    <source>
        <dbReference type="SAM" id="Coils"/>
    </source>
</evidence>
<dbReference type="Pfam" id="PF02037">
    <property type="entry name" value="SAP"/>
    <property type="match status" value="1"/>
</dbReference>
<evidence type="ECO:0000256" key="1">
    <source>
        <dbReference type="ARBA" id="ARBA00023054"/>
    </source>
</evidence>
<dbReference type="SUPFAM" id="SSF47473">
    <property type="entry name" value="EF-hand"/>
    <property type="match status" value="1"/>
</dbReference>
<dbReference type="PROSITE" id="PS50800">
    <property type="entry name" value="SAP"/>
    <property type="match status" value="1"/>
</dbReference>
<dbReference type="GO" id="GO:0005634">
    <property type="term" value="C:nucleus"/>
    <property type="evidence" value="ECO:0007669"/>
    <property type="project" value="TreeGrafter"/>
</dbReference>
<protein>
    <recommendedName>
        <fullName evidence="4">SAP domain-containing protein</fullName>
    </recommendedName>
</protein>
<evidence type="ECO:0000259" key="4">
    <source>
        <dbReference type="PROSITE" id="PS50800"/>
    </source>
</evidence>
<dbReference type="SUPFAM" id="SSF68906">
    <property type="entry name" value="SAP domain"/>
    <property type="match status" value="1"/>
</dbReference>
<dbReference type="PANTHER" id="PTHR14304:SF11">
    <property type="entry name" value="SAP DOMAIN-CONTAINING PROTEIN"/>
    <property type="match status" value="1"/>
</dbReference>
<keyword evidence="1 2" id="KW-0175">Coiled coil</keyword>
<dbReference type="Gene3D" id="1.10.238.10">
    <property type="entry name" value="EF-hand"/>
    <property type="match status" value="1"/>
</dbReference>
<evidence type="ECO:0000256" key="3">
    <source>
        <dbReference type="SAM" id="MobiDB-lite"/>
    </source>
</evidence>
<dbReference type="PANTHER" id="PTHR14304">
    <property type="entry name" value="CELL DIVISION CYCLE AND APOPTOSIS REGULATOR PROTEIN"/>
    <property type="match status" value="1"/>
</dbReference>
<dbReference type="Pfam" id="PF19256">
    <property type="entry name" value="LAIKA"/>
    <property type="match status" value="1"/>
</dbReference>
<name>A0A0K8S6C8_LYGHE</name>
<feature type="compositionally biased region" description="Basic and acidic residues" evidence="3">
    <location>
        <begin position="371"/>
        <end position="410"/>
    </location>
</feature>
<feature type="compositionally biased region" description="Basic and acidic residues" evidence="3">
    <location>
        <begin position="818"/>
        <end position="838"/>
    </location>
</feature>
<feature type="compositionally biased region" description="Basic and acidic residues" evidence="3">
    <location>
        <begin position="347"/>
        <end position="361"/>
    </location>
</feature>
<dbReference type="AlphaFoldDB" id="A0A0K8S6C8"/>
<feature type="region of interest" description="Disordered" evidence="3">
    <location>
        <begin position="791"/>
        <end position="838"/>
    </location>
</feature>
<feature type="region of interest" description="Disordered" evidence="3">
    <location>
        <begin position="231"/>
        <end position="293"/>
    </location>
</feature>
<accession>A0A0K8S6C8</accession>
<feature type="compositionally biased region" description="Basic and acidic residues" evidence="3">
    <location>
        <begin position="246"/>
        <end position="261"/>
    </location>
</feature>
<evidence type="ECO:0000313" key="5">
    <source>
        <dbReference type="EMBL" id="JAG48851.1"/>
    </source>
</evidence>
<dbReference type="InterPro" id="IPR003034">
    <property type="entry name" value="SAP_dom"/>
</dbReference>
<feature type="compositionally biased region" description="Basic and acidic residues" evidence="3">
    <location>
        <begin position="798"/>
        <end position="811"/>
    </location>
</feature>
<dbReference type="Gene3D" id="1.10.720.30">
    <property type="entry name" value="SAP domain"/>
    <property type="match status" value="1"/>
</dbReference>
<dbReference type="InterPro" id="IPR025954">
    <property type="entry name" value="DBC1/CARP1_inactive_NUDIX"/>
</dbReference>
<feature type="domain" description="SAP" evidence="4">
    <location>
        <begin position="286"/>
        <end position="320"/>
    </location>
</feature>
<reference evidence="5" key="1">
    <citation type="submission" date="2014-09" db="EMBL/GenBank/DDBJ databases">
        <authorList>
            <person name="Magalhaes I.L.F."/>
            <person name="Oliveira U."/>
            <person name="Santos F.R."/>
            <person name="Vidigal T.H.D.A."/>
            <person name="Brescovit A.D."/>
            <person name="Santos A.J."/>
        </authorList>
    </citation>
    <scope>NUCLEOTIDE SEQUENCE</scope>
</reference>
<feature type="region of interest" description="Disordered" evidence="3">
    <location>
        <begin position="483"/>
        <end position="544"/>
    </location>
</feature>
<feature type="region of interest" description="Disordered" evidence="3">
    <location>
        <begin position="322"/>
        <end position="410"/>
    </location>
</feature>
<sequence length="838" mass="95188">MHLTKRYPNLYVPSDFFLSKTKWVESFPIRSPLSLNFPCNFHVMHRDVDSPYPNDAILEPADMDYIYVAKVMLLSSPGLEEMLLKTGITYKDDREGSISDDESVSSSAGSVTHISRLVHFLVGTRGKEAMAIGGPWSPSLDGENPERDPGVLVKTAIRTCKALTGIDLSSCTQWFRFLEVHYHRAESNHHGKVVPARVETVVLFVPDVWSASPSRGDWETITADYKKALEKRLNPTPSAPEPSTEATEKSDEKDGDTSKDEEMAESAENSLDLPKKDPTHYSQLDPKSMKVSELRDELEARNLSPKGLKSQLVARLAKAIKTEADEEEANGNVKDDPNAALEETEKEEEKDKSKEKEKEQRAVSPTPSSTSRKDEKGDDKKKDEEKDKDKDKKKEELSERDKLHLEKRYRLPENPHIIVHPNRVHKSGKYDCTVTSLSSLLGYRIDDSKEHSFEVSLFAEAFNEMLMRDFGFTVYKSLVEAPEKPKEEKKDDDKDKDKKKEKDSKEKSKDDDKDDKEDKDKKEEETVDGDEDKSASGEDKKKEDKIQRVVDNNVLLAFSYFDTTRCGYIYDKDLGDLVYSLGLALSRSQVKKLIQKVSLRDSVHYKKLAEKIKPEEEEEEKMDTNDDQFWEEIVAGNRKLLTIESKPEPATPSKKKGAAAAAGNLQSGFVMHKGNLVDLNKLLGQLNKSENIKMETERALTKLKTDYAKLKESSGRSERTIKELQNDIRSYKDRLASTFTDLSAALVNERSYFRVITDIHNKVAPVLKKKEEEEEAKKVLQRKAAEAEVMEIVELTDEEPKKDEPTKKEPNTDEEPLKEEKKEVSTPKKESEDVKAEP</sequence>
<dbReference type="SMART" id="SM00513">
    <property type="entry name" value="SAP"/>
    <property type="match status" value="1"/>
</dbReference>
<dbReference type="InterPro" id="IPR025224">
    <property type="entry name" value="CCAR1/CCAR2"/>
</dbReference>
<feature type="coiled-coil region" evidence="2">
    <location>
        <begin position="679"/>
        <end position="741"/>
    </location>
</feature>
<feature type="compositionally biased region" description="Basic and acidic residues" evidence="3">
    <location>
        <begin position="532"/>
        <end position="544"/>
    </location>
</feature>
<organism evidence="5">
    <name type="scientific">Lygus hesperus</name>
    <name type="common">Western plant bug</name>
    <dbReference type="NCBI Taxonomy" id="30085"/>
    <lineage>
        <taxon>Eukaryota</taxon>
        <taxon>Metazoa</taxon>
        <taxon>Ecdysozoa</taxon>
        <taxon>Arthropoda</taxon>
        <taxon>Hexapoda</taxon>
        <taxon>Insecta</taxon>
        <taxon>Pterygota</taxon>
        <taxon>Neoptera</taxon>
        <taxon>Paraneoptera</taxon>
        <taxon>Hemiptera</taxon>
        <taxon>Heteroptera</taxon>
        <taxon>Panheteroptera</taxon>
        <taxon>Cimicomorpha</taxon>
        <taxon>Miridae</taxon>
        <taxon>Mirini</taxon>
        <taxon>Lygus</taxon>
    </lineage>
</organism>
<dbReference type="InterPro" id="IPR045353">
    <property type="entry name" value="LAIKA"/>
</dbReference>